<dbReference type="SUPFAM" id="SSF143243">
    <property type="entry name" value="Nqo5-like"/>
    <property type="match status" value="1"/>
</dbReference>
<evidence type="ECO:0000313" key="3">
    <source>
        <dbReference type="EMBL" id="CAB4950678.1"/>
    </source>
</evidence>
<organism evidence="3">
    <name type="scientific">freshwater metagenome</name>
    <dbReference type="NCBI Taxonomy" id="449393"/>
    <lineage>
        <taxon>unclassified sequences</taxon>
        <taxon>metagenomes</taxon>
        <taxon>ecological metagenomes</taxon>
    </lineage>
</organism>
<dbReference type="GO" id="GO:0008137">
    <property type="term" value="F:NADH dehydrogenase (ubiquinone) activity"/>
    <property type="evidence" value="ECO:0007669"/>
    <property type="project" value="InterPro"/>
</dbReference>
<reference evidence="3" key="1">
    <citation type="submission" date="2020-05" db="EMBL/GenBank/DDBJ databases">
        <authorList>
            <person name="Chiriac C."/>
            <person name="Salcher M."/>
            <person name="Ghai R."/>
            <person name="Kavagutti S V."/>
        </authorList>
    </citation>
    <scope>NUCLEOTIDE SEQUENCE</scope>
</reference>
<name>A0A6J7K486_9ZZZZ</name>
<dbReference type="Gene3D" id="3.30.460.80">
    <property type="entry name" value="NADH:ubiquinone oxidoreductase, 30kDa subunit"/>
    <property type="match status" value="1"/>
</dbReference>
<evidence type="ECO:0000259" key="2">
    <source>
        <dbReference type="Pfam" id="PF00329"/>
    </source>
</evidence>
<accession>A0A6J7K486</accession>
<dbReference type="InterPro" id="IPR001268">
    <property type="entry name" value="NADH_UbQ_OxRdtase_30kDa_su"/>
</dbReference>
<gene>
    <name evidence="3" type="ORF">UFOPK3789_00661</name>
</gene>
<dbReference type="PANTHER" id="PTHR10884:SF14">
    <property type="entry name" value="NADH DEHYDROGENASE [UBIQUINONE] IRON-SULFUR PROTEIN 3, MITOCHONDRIAL"/>
    <property type="match status" value="1"/>
</dbReference>
<dbReference type="Pfam" id="PF00329">
    <property type="entry name" value="Complex1_30kDa"/>
    <property type="match status" value="1"/>
</dbReference>
<dbReference type="EMBL" id="CAFBNL010000028">
    <property type="protein sequence ID" value="CAB4950678.1"/>
    <property type="molecule type" value="Genomic_DNA"/>
</dbReference>
<dbReference type="PANTHER" id="PTHR10884">
    <property type="entry name" value="NADH DEHYDROGENASE UBIQUINONE IRON-SULFUR PROTEIN 3"/>
    <property type="match status" value="1"/>
</dbReference>
<feature type="domain" description="NADH:ubiquinone oxidoreductase 30kDa subunit" evidence="2">
    <location>
        <begin position="33"/>
        <end position="158"/>
    </location>
</feature>
<sequence length="174" mass="19337">MTESAFAYTTPTDALVVKFAGSVAIESHGQSVVHIEKSSLADVVEYLRVSEEFTMCLDVTAVDHLQDVERAQIPGIKRERFEVVVNLISHPRNIRIRLITQVPESDPSVPTLTSSFSGTSFPEREVYDMFGITFEGHPDLTRILMPDEWVGHPLCKDDAPARVPVTFKGDPGPR</sequence>
<proteinExistence type="inferred from homology"/>
<evidence type="ECO:0000256" key="1">
    <source>
        <dbReference type="ARBA" id="ARBA00007569"/>
    </source>
</evidence>
<dbReference type="AlphaFoldDB" id="A0A6J7K486"/>
<dbReference type="InterPro" id="IPR037232">
    <property type="entry name" value="NADH_quin_OxRdtase_su_C/D-like"/>
</dbReference>
<protein>
    <submittedName>
        <fullName evidence="3">Unannotated protein</fullName>
    </submittedName>
</protein>
<comment type="similarity">
    <text evidence="1">Belongs to the complex I 30 kDa subunit family.</text>
</comment>